<evidence type="ECO:0000313" key="2">
    <source>
        <dbReference type="Proteomes" id="UP000826195"/>
    </source>
</evidence>
<dbReference type="AlphaFoldDB" id="A0AAV7IQW5"/>
<dbReference type="SUPFAM" id="SSF50494">
    <property type="entry name" value="Trypsin-like serine proteases"/>
    <property type="match status" value="1"/>
</dbReference>
<dbReference type="EMBL" id="JAHXZJ010001119">
    <property type="protein sequence ID" value="KAH0555326.1"/>
    <property type="molecule type" value="Genomic_DNA"/>
</dbReference>
<reference evidence="1 2" key="1">
    <citation type="journal article" date="2021" name="J. Hered.">
        <title>A chromosome-level genome assembly of the parasitoid wasp, Cotesia glomerata (Hymenoptera: Braconidae).</title>
        <authorList>
            <person name="Pinto B.J."/>
            <person name="Weis J.J."/>
            <person name="Gamble T."/>
            <person name="Ode P.J."/>
            <person name="Paul R."/>
            <person name="Zaspel J.M."/>
        </authorList>
    </citation>
    <scope>NUCLEOTIDE SEQUENCE [LARGE SCALE GENOMIC DNA]</scope>
    <source>
        <strain evidence="1">CgM1</strain>
    </source>
</reference>
<dbReference type="Gene3D" id="2.40.10.10">
    <property type="entry name" value="Trypsin-like serine proteases"/>
    <property type="match status" value="1"/>
</dbReference>
<dbReference type="InterPro" id="IPR043504">
    <property type="entry name" value="Peptidase_S1_PA_chymotrypsin"/>
</dbReference>
<accession>A0AAV7IQW5</accession>
<protein>
    <submittedName>
        <fullName evidence="1">Uncharacterized protein</fullName>
    </submittedName>
</protein>
<name>A0AAV7IQW5_COTGL</name>
<sequence>MIDRASPFFVHFLVNEMQSFKEYSPMVFKVSEAFLPEVSDLSDSKTDIAYLVLDDPIYLDKGVEFVKLADNNHDRVYNNCTMVSVSRSNAKSSINLTCNFYFKDDFEDQLECHPVNNTDDLHQVFFDPGSPIFCEENSSIVQVGFVAKYPYLFPQFSSNNLLRIQPVGKFHSDN</sequence>
<keyword evidence="2" id="KW-1185">Reference proteome</keyword>
<comment type="caution">
    <text evidence="1">The sequence shown here is derived from an EMBL/GenBank/DDBJ whole genome shotgun (WGS) entry which is preliminary data.</text>
</comment>
<dbReference type="Proteomes" id="UP000826195">
    <property type="component" value="Unassembled WGS sequence"/>
</dbReference>
<dbReference type="InterPro" id="IPR009003">
    <property type="entry name" value="Peptidase_S1_PA"/>
</dbReference>
<organism evidence="1 2">
    <name type="scientific">Cotesia glomerata</name>
    <name type="common">Lepidopteran parasitic wasp</name>
    <name type="synonym">Apanteles glomeratus</name>
    <dbReference type="NCBI Taxonomy" id="32391"/>
    <lineage>
        <taxon>Eukaryota</taxon>
        <taxon>Metazoa</taxon>
        <taxon>Ecdysozoa</taxon>
        <taxon>Arthropoda</taxon>
        <taxon>Hexapoda</taxon>
        <taxon>Insecta</taxon>
        <taxon>Pterygota</taxon>
        <taxon>Neoptera</taxon>
        <taxon>Endopterygota</taxon>
        <taxon>Hymenoptera</taxon>
        <taxon>Apocrita</taxon>
        <taxon>Ichneumonoidea</taxon>
        <taxon>Braconidae</taxon>
        <taxon>Microgastrinae</taxon>
        <taxon>Cotesia</taxon>
    </lineage>
</organism>
<evidence type="ECO:0000313" key="1">
    <source>
        <dbReference type="EMBL" id="KAH0555326.1"/>
    </source>
</evidence>
<proteinExistence type="predicted"/>
<gene>
    <name evidence="1" type="ORF">KQX54_017641</name>
</gene>